<name>A0A1W2DB45_9RHOB</name>
<keyword evidence="4" id="KW-1185">Reference proteome</keyword>
<dbReference type="OrthoDB" id="1407586at2"/>
<reference evidence="3 4" key="1">
    <citation type="submission" date="2017-04" db="EMBL/GenBank/DDBJ databases">
        <authorList>
            <person name="Afonso C.L."/>
            <person name="Miller P.J."/>
            <person name="Scott M.A."/>
            <person name="Spackman E."/>
            <person name="Goraichik I."/>
            <person name="Dimitrov K.M."/>
            <person name="Suarez D.L."/>
            <person name="Swayne D.E."/>
        </authorList>
    </citation>
    <scope>NUCLEOTIDE SEQUENCE [LARGE SCALE GENOMIC DNA]</scope>
    <source>
        <strain evidence="3 4">CGMCC 1.12644</strain>
    </source>
</reference>
<dbReference type="GO" id="GO:0016787">
    <property type="term" value="F:hydrolase activity"/>
    <property type="evidence" value="ECO:0007669"/>
    <property type="project" value="InterPro"/>
</dbReference>
<dbReference type="Pfam" id="PF04909">
    <property type="entry name" value="Amidohydro_2"/>
    <property type="match status" value="1"/>
</dbReference>
<dbReference type="STRING" id="1387277.SAMN06295998_11262"/>
<protein>
    <recommendedName>
        <fullName evidence="2">Amidohydrolase-related domain-containing protein</fullName>
    </recommendedName>
</protein>
<dbReference type="SUPFAM" id="SSF51556">
    <property type="entry name" value="Metallo-dependent hydrolases"/>
    <property type="match status" value="1"/>
</dbReference>
<accession>A0A1W2DB45</accession>
<dbReference type="InterPro" id="IPR032466">
    <property type="entry name" value="Metal_Hydrolase"/>
</dbReference>
<dbReference type="PANTHER" id="PTHR21240:SF19">
    <property type="entry name" value="CATALYTIC_ HYDROLASE"/>
    <property type="match status" value="1"/>
</dbReference>
<dbReference type="InterPro" id="IPR006680">
    <property type="entry name" value="Amidohydro-rel"/>
</dbReference>
<dbReference type="InterPro" id="IPR032465">
    <property type="entry name" value="ACMSD"/>
</dbReference>
<evidence type="ECO:0000256" key="1">
    <source>
        <dbReference type="ARBA" id="ARBA00023239"/>
    </source>
</evidence>
<dbReference type="Gene3D" id="3.20.20.140">
    <property type="entry name" value="Metal-dependent hydrolases"/>
    <property type="match status" value="1"/>
</dbReference>
<gene>
    <name evidence="3" type="ORF">SAMN06295998_11262</name>
</gene>
<keyword evidence="1" id="KW-0456">Lyase</keyword>
<feature type="domain" description="Amidohydrolase-related" evidence="2">
    <location>
        <begin position="37"/>
        <end position="275"/>
    </location>
</feature>
<evidence type="ECO:0000313" key="3">
    <source>
        <dbReference type="EMBL" id="SMC94651.1"/>
    </source>
</evidence>
<dbReference type="EMBL" id="FWYD01000012">
    <property type="protein sequence ID" value="SMC94651.1"/>
    <property type="molecule type" value="Genomic_DNA"/>
</dbReference>
<dbReference type="AlphaFoldDB" id="A0A1W2DB45"/>
<dbReference type="PANTHER" id="PTHR21240">
    <property type="entry name" value="2-AMINO-3-CARBOXYLMUCONATE-6-SEMIALDEHYDE DECARBOXYLASE"/>
    <property type="match status" value="1"/>
</dbReference>
<evidence type="ECO:0000259" key="2">
    <source>
        <dbReference type="Pfam" id="PF04909"/>
    </source>
</evidence>
<evidence type="ECO:0000313" key="4">
    <source>
        <dbReference type="Proteomes" id="UP000192330"/>
    </source>
</evidence>
<dbReference type="GO" id="GO:0016831">
    <property type="term" value="F:carboxy-lyase activity"/>
    <property type="evidence" value="ECO:0007669"/>
    <property type="project" value="InterPro"/>
</dbReference>
<dbReference type="Proteomes" id="UP000192330">
    <property type="component" value="Unassembled WGS sequence"/>
</dbReference>
<proteinExistence type="predicted"/>
<dbReference type="RefSeq" id="WP_143514608.1">
    <property type="nucleotide sequence ID" value="NZ_FWYD01000012.1"/>
</dbReference>
<organism evidence="3 4">
    <name type="scientific">Primorskyibacter flagellatus</name>
    <dbReference type="NCBI Taxonomy" id="1387277"/>
    <lineage>
        <taxon>Bacteria</taxon>
        <taxon>Pseudomonadati</taxon>
        <taxon>Pseudomonadota</taxon>
        <taxon>Alphaproteobacteria</taxon>
        <taxon>Rhodobacterales</taxon>
        <taxon>Roseobacteraceae</taxon>
        <taxon>Primorskyibacter</taxon>
    </lineage>
</organism>
<sequence>MNIIDFRARPTTREFEYVQTNPAMIDEFERMGFKPKPLGSIEDFIATLDAAGVTQAVIPARDAETNWGEKVSNDYLAEIVGKYPDRIIGFAGADPLKGRAAVEEIDRAIRELGLSGVSLDPCFAFMAPNDRRLYPLYEKCIELNVPVILTIGPLPIKPLRMEHGDPMTVDALATDLPDLDIVCSHGGWPWTQQMIAIAMRHDNVWFENAGYHTMPGAEMIVQAANTLIPDKVLFATAYPGGQCDSLKEEVEQFKNLGYAPDVLKKVFHDNAKALLTRD</sequence>